<proteinExistence type="predicted"/>
<gene>
    <name evidence="1" type="ORF">CH338_29800</name>
</gene>
<sequence length="113" mass="12720">RRDLDGVERSRLLHDGDRALEQRLASLVAIAAPSRPSFYFDAAPDRTPWVTGEELRKRGAIVLWPTADTSTTVPPDIKARFPDLVAEVPQTFSRTIQGRLPLMRIGWGMLRPQ</sequence>
<comment type="caution">
    <text evidence="1">The sequence shown here is derived from an EMBL/GenBank/DDBJ whole genome shotgun (WGS) entry which is preliminary data.</text>
</comment>
<feature type="non-terminal residue" evidence="1">
    <location>
        <position position="1"/>
    </location>
</feature>
<dbReference type="Proteomes" id="UP000248863">
    <property type="component" value="Unassembled WGS sequence"/>
</dbReference>
<name>A0A327JQL8_9BRAD</name>
<evidence type="ECO:0000313" key="1">
    <source>
        <dbReference type="EMBL" id="RAI27866.1"/>
    </source>
</evidence>
<organism evidence="1 2">
    <name type="scientific">Rhodoplanes elegans</name>
    <dbReference type="NCBI Taxonomy" id="29408"/>
    <lineage>
        <taxon>Bacteria</taxon>
        <taxon>Pseudomonadati</taxon>
        <taxon>Pseudomonadota</taxon>
        <taxon>Alphaproteobacteria</taxon>
        <taxon>Hyphomicrobiales</taxon>
        <taxon>Nitrobacteraceae</taxon>
        <taxon>Rhodoplanes</taxon>
    </lineage>
</organism>
<accession>A0A327JQL8</accession>
<evidence type="ECO:0000313" key="2">
    <source>
        <dbReference type="Proteomes" id="UP000248863"/>
    </source>
</evidence>
<protein>
    <submittedName>
        <fullName evidence="1">Uncharacterized protein</fullName>
    </submittedName>
</protein>
<dbReference type="EMBL" id="NPEU01000804">
    <property type="protein sequence ID" value="RAI27866.1"/>
    <property type="molecule type" value="Genomic_DNA"/>
</dbReference>
<dbReference type="AlphaFoldDB" id="A0A327JQL8"/>
<keyword evidence="2" id="KW-1185">Reference proteome</keyword>
<reference evidence="1 2" key="1">
    <citation type="submission" date="2017-07" db="EMBL/GenBank/DDBJ databases">
        <title>Draft Genome Sequences of Select Purple Nonsulfur Bacteria.</title>
        <authorList>
            <person name="Lasarre B."/>
            <person name="Mckinlay J.B."/>
        </authorList>
    </citation>
    <scope>NUCLEOTIDE SEQUENCE [LARGE SCALE GENOMIC DNA]</scope>
    <source>
        <strain evidence="1 2">DSM 11907</strain>
    </source>
</reference>